<dbReference type="RefSeq" id="WP_407066955.1">
    <property type="nucleotide sequence ID" value="NZ_JBBYXI010000004.1"/>
</dbReference>
<keyword evidence="1" id="KW-0175">Coiled coil</keyword>
<name>A0ABV0BPR6_9HYPH</name>
<evidence type="ECO:0000313" key="4">
    <source>
        <dbReference type="Proteomes" id="UP001418637"/>
    </source>
</evidence>
<feature type="non-terminal residue" evidence="3">
    <location>
        <position position="1"/>
    </location>
</feature>
<feature type="region of interest" description="Disordered" evidence="2">
    <location>
        <begin position="98"/>
        <end position="121"/>
    </location>
</feature>
<organism evidence="3 4">
    <name type="scientific">Hohaiivirga grylli</name>
    <dbReference type="NCBI Taxonomy" id="3133970"/>
    <lineage>
        <taxon>Bacteria</taxon>
        <taxon>Pseudomonadati</taxon>
        <taxon>Pseudomonadota</taxon>
        <taxon>Alphaproteobacteria</taxon>
        <taxon>Hyphomicrobiales</taxon>
        <taxon>Methylobacteriaceae</taxon>
        <taxon>Hohaiivirga</taxon>
    </lineage>
</organism>
<sequence>HSDGSSMNVGGSLTIGYGVSGSLNAGGGNSTSDKAWVTEQTGIYAGDNLNITVGNHTQIDGAVINSETGNLTLDTGTLGFSDIVDHDTASSMNVNVGISNDPATGKPSGGSISGSVSDRDREQVNHATVGEGEITIRNQEDQKQDVAALNRDVEKAQEITKDESSGVDFYVSSSAIEEIASEFETTRNNLKKLESAASNGFEELPNNIRESLYEAAQGVSYIDKSIADAAKEIILKSALSSEQKANVDQTVQDIFSGKVDLKRVLGCNGGGTTGFNILEFFVTTAHASSTGCGFLDNNGNYRELSASEWATCVKILTLAVANVMTSKGSIDQESMKAISGLADALRDALSDQGFQNAAMMTAELSGAVRKTLLESILGEAEYKKLEQAIENGSDDAAQKLAAIIDEWGESKGLSNQQISDLKLVSTVSIAATSVIVGGKRLLKSLTDNKSGIIVPGRVASRINLRTGNSDNGWTHVVEVHYSGKSNKSQFSISQNELRSVLQADARNSPIVGTSFSTEHGILYVRQYSHSSGVGVDYLTGKSTNTITIFTDSKGNLITAFPGVQVNGVKWF</sequence>
<feature type="coiled-coil region" evidence="1">
    <location>
        <begin position="136"/>
        <end position="196"/>
    </location>
</feature>
<protein>
    <submittedName>
        <fullName evidence="3">Uncharacterized protein</fullName>
    </submittedName>
</protein>
<gene>
    <name evidence="3" type="ORF">WJT86_10765</name>
</gene>
<evidence type="ECO:0000256" key="1">
    <source>
        <dbReference type="SAM" id="Coils"/>
    </source>
</evidence>
<dbReference type="EMBL" id="JBBYXI010000004">
    <property type="protein sequence ID" value="MEN3931535.1"/>
    <property type="molecule type" value="Genomic_DNA"/>
</dbReference>
<reference evidence="3 4" key="1">
    <citation type="submission" date="2024-04" db="EMBL/GenBank/DDBJ databases">
        <title>A novel species isolated from cricket.</title>
        <authorList>
            <person name="Wang H.-C."/>
        </authorList>
    </citation>
    <scope>NUCLEOTIDE SEQUENCE [LARGE SCALE GENOMIC DNA]</scope>
    <source>
        <strain evidence="3 4">WL0021</strain>
    </source>
</reference>
<keyword evidence="4" id="KW-1185">Reference proteome</keyword>
<evidence type="ECO:0000256" key="2">
    <source>
        <dbReference type="SAM" id="MobiDB-lite"/>
    </source>
</evidence>
<proteinExistence type="predicted"/>
<comment type="caution">
    <text evidence="3">The sequence shown here is derived from an EMBL/GenBank/DDBJ whole genome shotgun (WGS) entry which is preliminary data.</text>
</comment>
<dbReference type="Proteomes" id="UP001418637">
    <property type="component" value="Unassembled WGS sequence"/>
</dbReference>
<evidence type="ECO:0000313" key="3">
    <source>
        <dbReference type="EMBL" id="MEN3931535.1"/>
    </source>
</evidence>
<accession>A0ABV0BPR6</accession>